<evidence type="ECO:0000256" key="10">
    <source>
        <dbReference type="ARBA" id="ARBA00022801"/>
    </source>
</evidence>
<dbReference type="eggNOG" id="COG0491">
    <property type="taxonomic scope" value="Bacteria"/>
</dbReference>
<dbReference type="NCBIfam" id="NF012229">
    <property type="entry name" value="bla_class_B_core"/>
    <property type="match status" value="1"/>
</dbReference>
<organism evidence="14 15">
    <name type="scientific">Hirschia baltica (strain ATCC 49814 / DSM 5838 / IFAM 1418)</name>
    <dbReference type="NCBI Taxonomy" id="582402"/>
    <lineage>
        <taxon>Bacteria</taxon>
        <taxon>Pseudomonadati</taxon>
        <taxon>Pseudomonadota</taxon>
        <taxon>Alphaproteobacteria</taxon>
        <taxon>Hyphomonadales</taxon>
        <taxon>Hyphomonadaceae</taxon>
        <taxon>Hirschia</taxon>
    </lineage>
</organism>
<feature type="binding site" evidence="17">
    <location>
        <position position="211"/>
    </location>
    <ligand>
        <name>succinate</name>
        <dbReference type="ChEBI" id="CHEBI:30031"/>
    </ligand>
</feature>
<feature type="binding site" evidence="16 17">
    <location>
        <position position="118"/>
    </location>
    <ligand>
        <name>Zn(2+)</name>
        <dbReference type="ChEBI" id="CHEBI:29105"/>
        <label>1</label>
    </ligand>
</feature>
<dbReference type="PANTHER" id="PTHR42951:SF4">
    <property type="entry name" value="ACYL-COENZYME A THIOESTERASE MBLAC2"/>
    <property type="match status" value="1"/>
</dbReference>
<dbReference type="Proteomes" id="UP000002745">
    <property type="component" value="Chromosome"/>
</dbReference>
<comment type="cofactor">
    <cofactor evidence="2">
        <name>Zn(2+)</name>
        <dbReference type="ChEBI" id="CHEBI:29105"/>
    </cofactor>
</comment>
<feature type="binding site" evidence="16 17">
    <location>
        <position position="116"/>
    </location>
    <ligand>
        <name>Zn(2+)</name>
        <dbReference type="ChEBI" id="CHEBI:29105"/>
        <label>1</label>
    </ligand>
</feature>
<feature type="binding site" evidence="16 17">
    <location>
        <position position="120"/>
    </location>
    <ligand>
        <name>Zn(2+)</name>
        <dbReference type="ChEBI" id="CHEBI:29105"/>
        <label>1</label>
    </ligand>
</feature>
<feature type="binding site" evidence="16 17">
    <location>
        <position position="180"/>
    </location>
    <ligand>
        <name>Zn(2+)</name>
        <dbReference type="ChEBI" id="CHEBI:29105"/>
        <label>1</label>
    </ligand>
</feature>
<feature type="binding site" evidence="16 17">
    <location>
        <position position="199"/>
    </location>
    <ligand>
        <name>Zn(2+)</name>
        <dbReference type="ChEBI" id="CHEBI:29105"/>
        <label>2</label>
    </ligand>
</feature>
<dbReference type="GO" id="GO:0017001">
    <property type="term" value="P:antibiotic catabolic process"/>
    <property type="evidence" value="ECO:0007669"/>
    <property type="project" value="InterPro"/>
</dbReference>
<dbReference type="AlphaFoldDB" id="C6XID6"/>
<dbReference type="SMART" id="SM00849">
    <property type="entry name" value="Lactamase_B"/>
    <property type="match status" value="1"/>
</dbReference>
<keyword evidence="7 16" id="KW-0479">Metal-binding</keyword>
<evidence type="ECO:0007829" key="16">
    <source>
        <dbReference type="PDB" id="6V54"/>
    </source>
</evidence>
<evidence type="ECO:0000256" key="6">
    <source>
        <dbReference type="ARBA" id="ARBA00012865"/>
    </source>
</evidence>
<comment type="subunit">
    <text evidence="5">Monomer.</text>
</comment>
<dbReference type="PDBsum" id="6V54"/>
<dbReference type="InterPro" id="IPR058199">
    <property type="entry name" value="BlaB//VIM/IMP-1"/>
</dbReference>
<evidence type="ECO:0000256" key="9">
    <source>
        <dbReference type="ARBA" id="ARBA00022764"/>
    </source>
</evidence>
<evidence type="ECO:0000313" key="14">
    <source>
        <dbReference type="EMBL" id="ACT60743.1"/>
    </source>
</evidence>
<dbReference type="InterPro" id="IPR001279">
    <property type="entry name" value="Metallo-B-lactamas"/>
</dbReference>
<evidence type="ECO:0000256" key="5">
    <source>
        <dbReference type="ARBA" id="ARBA00011245"/>
    </source>
</evidence>
<evidence type="ECO:0007829" key="18">
    <source>
        <dbReference type="PDB" id="6V61"/>
    </source>
</evidence>
<evidence type="ECO:0007829" key="20">
    <source>
        <dbReference type="PDB" id="6V71"/>
    </source>
</evidence>
<gene>
    <name evidence="14" type="ordered locus">Hbal_3075</name>
</gene>
<dbReference type="PDBsum" id="6V70"/>
<evidence type="ECO:0007829" key="19">
    <source>
        <dbReference type="PDB" id="6V70"/>
    </source>
</evidence>
<keyword evidence="11 16" id="KW-0862">Zinc</keyword>
<protein>
    <recommendedName>
        <fullName evidence="6">beta-lactamase</fullName>
        <ecNumber evidence="6">3.5.2.6</ecNumber>
    </recommendedName>
</protein>
<evidence type="ECO:0000259" key="13">
    <source>
        <dbReference type="SMART" id="SM00849"/>
    </source>
</evidence>
<keyword evidence="15" id="KW-1185">Reference proteome</keyword>
<dbReference type="Gene3D" id="3.60.15.10">
    <property type="entry name" value="Ribonuclease Z/Hydroxyacylglutathione hydrolase-like"/>
    <property type="match status" value="1"/>
</dbReference>
<dbReference type="InterPro" id="IPR036866">
    <property type="entry name" value="RibonucZ/Hydroxyglut_hydro"/>
</dbReference>
<sequence>MRYTLIGISLLLGFVFLSGCMHQVPVLSQQSEQSTHIEGVAEKPVEFVKLGTGVWMHTGYKVVPPWGNIRTNGLIIERGDYSVLVDTAWNDAQTAEIVAWAKDTLQKPIRASIHTHAHSDKMGGMDALHMLGVETFATDLTNRLAIERGLMPAKNVLNISEIGSQIEWEGLTILYPGGGHSEDNIVVNEGVNNILFGGCMIRPGMTTSLGNIDDANLGYWSKAVENAANAFPDSQIVIPSHGKPAGREILKNTAYIARPKLD</sequence>
<dbReference type="CDD" id="cd16300">
    <property type="entry name" value="NDM_FIM-like_MBL-B1"/>
    <property type="match status" value="1"/>
</dbReference>
<dbReference type="PDB" id="6V70">
    <property type="method" value="X-ray"/>
    <property type="resolution" value="1.95 A"/>
    <property type="chains" value="A=30-261"/>
</dbReference>
<keyword evidence="12" id="KW-0046">Antibiotic resistance</keyword>
<keyword evidence="16 17" id="KW-0002">3D-structure</keyword>
<feature type="binding site" evidence="17">
    <location>
        <position position="202"/>
    </location>
    <ligand>
        <name>succinate</name>
        <dbReference type="ChEBI" id="CHEBI:30031"/>
    </ligand>
</feature>
<feature type="binding site" evidence="16 17">
    <location>
        <position position="241"/>
    </location>
    <ligand>
        <name>Zn(2+)</name>
        <dbReference type="ChEBI" id="CHEBI:29105"/>
        <label>2</label>
    </ligand>
</feature>
<dbReference type="SUPFAM" id="SSF56281">
    <property type="entry name" value="Metallo-hydrolase/oxidoreductase"/>
    <property type="match status" value="1"/>
</dbReference>
<dbReference type="PROSITE" id="PS51257">
    <property type="entry name" value="PROKAR_LIPOPROTEIN"/>
    <property type="match status" value="1"/>
</dbReference>
<dbReference type="PDB" id="6V5M">
    <property type="method" value="X-ray"/>
    <property type="resolution" value="1.50 A"/>
    <property type="chains" value="A=30-261"/>
</dbReference>
<keyword evidence="9" id="KW-0574">Periplasm</keyword>
<dbReference type="EC" id="3.5.2.6" evidence="6"/>
<comment type="catalytic activity">
    <reaction evidence="1">
        <text>a beta-lactam + H2O = a substituted beta-amino acid</text>
        <dbReference type="Rhea" id="RHEA:20401"/>
        <dbReference type="ChEBI" id="CHEBI:15377"/>
        <dbReference type="ChEBI" id="CHEBI:35627"/>
        <dbReference type="ChEBI" id="CHEBI:140347"/>
        <dbReference type="EC" id="3.5.2.6"/>
    </reaction>
</comment>
<dbReference type="PDBsum" id="6V5M"/>
<dbReference type="GO" id="GO:0008800">
    <property type="term" value="F:beta-lactamase activity"/>
    <property type="evidence" value="ECO:0007669"/>
    <property type="project" value="UniProtKB-EC"/>
</dbReference>
<feature type="domain" description="Metallo-beta-lactamase" evidence="13">
    <location>
        <begin position="70"/>
        <end position="241"/>
    </location>
</feature>
<evidence type="ECO:0000256" key="3">
    <source>
        <dbReference type="ARBA" id="ARBA00004418"/>
    </source>
</evidence>
<dbReference type="KEGG" id="hba:Hbal_3075"/>
<evidence type="ECO:0000256" key="8">
    <source>
        <dbReference type="ARBA" id="ARBA00022729"/>
    </source>
</evidence>
<accession>C6XID6</accession>
<reference evidence="18" key="3">
    <citation type="submission" date="2019-12" db="PDB data bank">
        <title>Crystal Structure of Metallo Beta Lactamase from Hirschia baltica in the Complex with the Inhibitor Captopril.</title>
        <authorList>
            <person name="Maltseva N."/>
            <person name="Kim Y."/>
            <person name="Clancy S."/>
            <person name="Endres M."/>
            <person name="Mulligan R."/>
            <person name="Joachimiak A."/>
        </authorList>
    </citation>
    <scope>X-RAY CRYSTALLOGRAPHY (1.58 ANGSTROMS) OF 30-261 IN COMPLEX WITH ZN(2+)</scope>
</reference>
<dbReference type="PDB" id="6V71">
    <property type="method" value="X-ray"/>
    <property type="resolution" value="1.40 A"/>
    <property type="chains" value="A=30-261"/>
</dbReference>
<reference evidence="20" key="4">
    <citation type="submission" date="2019-12" db="PDB data bank">
        <title>Crystal Structure of Metallo Beta Lactamase from Hirschia baltica with Nitrate in the Active Site.</title>
        <authorList>
            <consortium name="Center for Structural Genomics of Infectious Diseases (CSGID)"/>
            <person name="Maltseva N."/>
            <person name="Kim Y."/>
            <person name="Clancy S."/>
            <person name="Endres M."/>
            <person name="Mulligan R."/>
            <person name="Joachimiak A."/>
        </authorList>
    </citation>
    <scope>X-RAY CRYSTALLOGRAPHY (1.40 ANGSTROMS) OF 30-261 IN COMPLEX WITH ZN(2+)</scope>
</reference>
<dbReference type="SMR" id="C6XID6"/>
<name>C6XID6_HIRBI</name>
<keyword evidence="10 14" id="KW-0378">Hydrolase</keyword>
<dbReference type="EMBL" id="CP001678">
    <property type="protein sequence ID" value="ACT60743.1"/>
    <property type="molecule type" value="Genomic_DNA"/>
</dbReference>
<dbReference type="PDB" id="6V61">
    <property type="method" value="X-ray"/>
    <property type="resolution" value="1.58 A"/>
    <property type="chains" value="A=30-261"/>
</dbReference>
<reference evidence="17" key="2">
    <citation type="submission" date="2019-12" db="PDB data bank">
        <title>Crystal Structure of Metallo Beta Lactamase from Hirschia baltica in Complex with Succinate.</title>
        <authorList>
            <consortium name="Center for Structural Genomics of Infectious Diseases (CSGID)"/>
            <person name="Maltseva N."/>
            <person name="Kim Y."/>
            <person name="Clancy S."/>
            <person name="Endres M."/>
            <person name="Mulligan R."/>
            <person name="Joachimiak A."/>
        </authorList>
    </citation>
    <scope>X-RAY CRYSTALLOGRAPHY (1.50 ANGSTROMS) OF 30-261 IN COMPLEX WITH ZN(2+) AND SUCCINATE</scope>
</reference>
<dbReference type="PANTHER" id="PTHR42951">
    <property type="entry name" value="METALLO-BETA-LACTAMASE DOMAIN-CONTAINING"/>
    <property type="match status" value="1"/>
</dbReference>
<comment type="similarity">
    <text evidence="4">Belongs to the metallo-beta-lactamase superfamily. Class-B beta-lactamase family.</text>
</comment>
<proteinExistence type="evidence at protein level"/>
<dbReference type="NCBIfam" id="NF033088">
    <property type="entry name" value="bla_subclass_B1"/>
    <property type="match status" value="1"/>
</dbReference>
<evidence type="ECO:0000256" key="1">
    <source>
        <dbReference type="ARBA" id="ARBA00001526"/>
    </source>
</evidence>
<keyword evidence="8" id="KW-0732">Signal</keyword>
<evidence type="ECO:0000256" key="12">
    <source>
        <dbReference type="ARBA" id="ARBA00023251"/>
    </source>
</evidence>
<dbReference type="PDB" id="6V54">
    <property type="method" value="X-ray"/>
    <property type="resolution" value="1.45 A"/>
    <property type="chains" value="A=30-261"/>
</dbReference>
<evidence type="ECO:0000256" key="7">
    <source>
        <dbReference type="ARBA" id="ARBA00022723"/>
    </source>
</evidence>
<evidence type="ECO:0007829" key="17">
    <source>
        <dbReference type="PDB" id="6V5M"/>
    </source>
</evidence>
<evidence type="ECO:0000313" key="15">
    <source>
        <dbReference type="Proteomes" id="UP000002745"/>
    </source>
</evidence>
<reference evidence="15" key="1">
    <citation type="journal article" date="2011" name="J. Bacteriol.">
        <title>Genome sequences of eight morphologically diverse alphaproteobacteria.</title>
        <authorList>
            <consortium name="US DOE Joint Genome Institute"/>
            <person name="Brown P.J."/>
            <person name="Kysela D.T."/>
            <person name="Buechlein A."/>
            <person name="Hemmerich C."/>
            <person name="Brun Y.V."/>
        </authorList>
    </citation>
    <scope>NUCLEOTIDE SEQUENCE [LARGE SCALE GENOMIC DNA]</scope>
    <source>
        <strain evidence="15">ATCC 49814 / DSM 5838 / IFAM 1418</strain>
    </source>
</reference>
<evidence type="ECO:0000256" key="2">
    <source>
        <dbReference type="ARBA" id="ARBA00001947"/>
    </source>
</evidence>
<evidence type="ECO:0000256" key="4">
    <source>
        <dbReference type="ARBA" id="ARBA00005250"/>
    </source>
</evidence>
<dbReference type="InterPro" id="IPR050855">
    <property type="entry name" value="NDM-1-like"/>
</dbReference>
<feature type="binding site" evidence="16 17">
    <location>
        <position position="120"/>
    </location>
    <ligand>
        <name>Zn(2+)</name>
        <dbReference type="ChEBI" id="CHEBI:29105"/>
        <label>2</label>
    </ligand>
</feature>
<evidence type="ECO:0000256" key="11">
    <source>
        <dbReference type="ARBA" id="ARBA00022833"/>
    </source>
</evidence>
<dbReference type="PDBsum" id="6V61"/>
<dbReference type="GO" id="GO:0046677">
    <property type="term" value="P:response to antibiotic"/>
    <property type="evidence" value="ECO:0007669"/>
    <property type="project" value="UniProtKB-KW"/>
</dbReference>
<dbReference type="PROSITE" id="PS00743">
    <property type="entry name" value="BETA_LACTAMASE_B_1"/>
    <property type="match status" value="1"/>
</dbReference>
<dbReference type="GO" id="GO:0042597">
    <property type="term" value="C:periplasmic space"/>
    <property type="evidence" value="ECO:0007669"/>
    <property type="project" value="UniProtKB-SubCell"/>
</dbReference>
<dbReference type="RefSeq" id="WP_015828893.1">
    <property type="nucleotide sequence ID" value="NC_012982.1"/>
</dbReference>
<dbReference type="PDBsum" id="6V71"/>
<dbReference type="GO" id="GO:0008270">
    <property type="term" value="F:zinc ion binding"/>
    <property type="evidence" value="ECO:0007669"/>
    <property type="project" value="InterPro"/>
</dbReference>
<comment type="subcellular location">
    <subcellularLocation>
        <location evidence="3">Periplasm</location>
    </subcellularLocation>
</comment>
<dbReference type="Pfam" id="PF00753">
    <property type="entry name" value="Lactamase_B"/>
    <property type="match status" value="1"/>
</dbReference>
<dbReference type="HOGENOM" id="CLU_068048_0_0_5"/>
<reference evidence="16 19" key="5">
    <citation type="submission" date="2019-12" db="PDB data bank">
        <title>Crystal Structure of Metallo Beta Lactamase from Hirschia baltica.</title>
        <authorList>
            <person name="Maltseva N."/>
            <person name="Kim Y."/>
            <person name="Clancy S."/>
            <person name="Endres M."/>
            <person name="Mulligan R."/>
            <person name="Joachimiak A."/>
        </authorList>
    </citation>
    <scope>X-RAY CRYSTALLOGRAPHY (1.45 ANGSTROMS) OF 30-261 IN COMPLEX WITH ZN(2+)</scope>
</reference>
<dbReference type="InterPro" id="IPR001018">
    <property type="entry name" value="Beta-lactamase_class-B_CS"/>
</dbReference>
<dbReference type="STRING" id="582402.Hbal_3075"/>